<reference evidence="11" key="2">
    <citation type="submission" date="2015-06" db="UniProtKB">
        <authorList>
            <consortium name="EnsemblMetazoa"/>
        </authorList>
    </citation>
    <scope>IDENTIFICATION</scope>
</reference>
<dbReference type="HOGENOM" id="CLU_018207_2_0_1"/>
<keyword evidence="12" id="KW-1185">Reference proteome</keyword>
<keyword evidence="6 9" id="KW-1133">Transmembrane helix</keyword>
<evidence type="ECO:0000256" key="5">
    <source>
        <dbReference type="ARBA" id="ARBA00022842"/>
    </source>
</evidence>
<dbReference type="EnsemblMetazoa" id="tetur04g08720.1">
    <property type="protein sequence ID" value="tetur04g08720.1"/>
    <property type="gene ID" value="tetur04g08720"/>
</dbReference>
<feature type="domain" description="SLC41A/MgtE integral membrane" evidence="10">
    <location>
        <begin position="321"/>
        <end position="464"/>
    </location>
</feature>
<dbReference type="AlphaFoldDB" id="T1K3H7"/>
<dbReference type="GO" id="GO:0008324">
    <property type="term" value="F:monoatomic cation transmembrane transporter activity"/>
    <property type="evidence" value="ECO:0007669"/>
    <property type="project" value="InterPro"/>
</dbReference>
<dbReference type="OMA" id="QQWYMIV"/>
<dbReference type="InterPro" id="IPR036739">
    <property type="entry name" value="SLC41_membr_dom_sf"/>
</dbReference>
<dbReference type="PANTHER" id="PTHR16228">
    <property type="entry name" value="DIVALENT CATION TRANSPORTER SOLUTE CARRIER FAMILY 41"/>
    <property type="match status" value="1"/>
</dbReference>
<evidence type="ECO:0000256" key="1">
    <source>
        <dbReference type="ARBA" id="ARBA00004141"/>
    </source>
</evidence>
<feature type="transmembrane region" description="Helical" evidence="9">
    <location>
        <begin position="254"/>
        <end position="273"/>
    </location>
</feature>
<dbReference type="KEGG" id="tut:107360026"/>
<dbReference type="EMBL" id="CAEY01001380">
    <property type="status" value="NOT_ANNOTATED_CDS"/>
    <property type="molecule type" value="Genomic_DNA"/>
</dbReference>
<feature type="domain" description="SLC41A/MgtE integral membrane" evidence="10">
    <location>
        <begin position="107"/>
        <end position="240"/>
    </location>
</feature>
<evidence type="ECO:0000256" key="8">
    <source>
        <dbReference type="ARBA" id="ARBA00023136"/>
    </source>
</evidence>
<feature type="transmembrane region" description="Helical" evidence="9">
    <location>
        <begin position="371"/>
        <end position="393"/>
    </location>
</feature>
<keyword evidence="8 9" id="KW-0472">Membrane</keyword>
<accession>T1K3H7</accession>
<proteinExistence type="inferred from homology"/>
<dbReference type="OrthoDB" id="5791097at2759"/>
<evidence type="ECO:0000256" key="6">
    <source>
        <dbReference type="ARBA" id="ARBA00022989"/>
    </source>
</evidence>
<keyword evidence="7" id="KW-0406">Ion transport</keyword>
<feature type="transmembrane region" description="Helical" evidence="9">
    <location>
        <begin position="68"/>
        <end position="88"/>
    </location>
</feature>
<dbReference type="PANTHER" id="PTHR16228:SF7">
    <property type="entry name" value="SLC41A_MGTE INTEGRAL MEMBRANE DOMAIN-CONTAINING PROTEIN"/>
    <property type="match status" value="1"/>
</dbReference>
<dbReference type="Proteomes" id="UP000015104">
    <property type="component" value="Unassembled WGS sequence"/>
</dbReference>
<dbReference type="FunFam" id="1.10.357.20:FF:000001">
    <property type="entry name" value="Solute carrier family 41 member 2"/>
    <property type="match status" value="1"/>
</dbReference>
<keyword evidence="4 9" id="KW-0812">Transmembrane</keyword>
<reference evidence="12" key="1">
    <citation type="submission" date="2011-08" db="EMBL/GenBank/DDBJ databases">
        <authorList>
            <person name="Rombauts S."/>
        </authorList>
    </citation>
    <scope>NUCLEOTIDE SEQUENCE</scope>
    <source>
        <strain evidence="12">London</strain>
    </source>
</reference>
<keyword evidence="3" id="KW-0813">Transport</keyword>
<keyword evidence="5" id="KW-0460">Magnesium</keyword>
<evidence type="ECO:0000313" key="12">
    <source>
        <dbReference type="Proteomes" id="UP000015104"/>
    </source>
</evidence>
<comment type="subcellular location">
    <subcellularLocation>
        <location evidence="1">Membrane</location>
        <topology evidence="1">Multi-pass membrane protein</topology>
    </subcellularLocation>
</comment>
<sequence>MSSPTVKAPLLHVNNDARTNQPSRVAARLKTAILSLVEPNTIICGDCGIPIDESNDSTRSESLFSTSLQVCIAFTLAGFGNVGAGLILDIVQHWPVFKVISELFILVPSLLGLKGNLEMTMAARLSTQANLGNMKDLKSTLSLAKGNMALIQCQATVVAFLASIFAISTNAITKGSFNMQNNLILLASSLLTANVACFLLGACMVGVIVLSHRFEIDPDNVATPLAASVGDVVTLSLLASFAQLIQNHAPPGTISIPSCIIIAILFALLPFWIYTAWKNEHTFDVVTCGWLPIILAMLISSLGGYILDVATNRFERLAMFQPVINGVGGNLVAVQASRISTYLHRQGQPGRLPISIEYLLIPYRVFIGSNINISTARMLLTISLPAHILYLIVFRLIKGATGFEITILFFSIYLVFAIFQVALLLYFAHNLVTLLWRNGTDPDNFSIPILTALGDFLGTAFLLIVFILLSMAGDINAI</sequence>
<feature type="transmembrane region" description="Helical" evidence="9">
    <location>
        <begin position="405"/>
        <end position="427"/>
    </location>
</feature>
<protein>
    <recommendedName>
        <fullName evidence="10">SLC41A/MgtE integral membrane domain-containing protein</fullName>
    </recommendedName>
</protein>
<organism evidence="11 12">
    <name type="scientific">Tetranychus urticae</name>
    <name type="common">Two-spotted spider mite</name>
    <dbReference type="NCBI Taxonomy" id="32264"/>
    <lineage>
        <taxon>Eukaryota</taxon>
        <taxon>Metazoa</taxon>
        <taxon>Ecdysozoa</taxon>
        <taxon>Arthropoda</taxon>
        <taxon>Chelicerata</taxon>
        <taxon>Arachnida</taxon>
        <taxon>Acari</taxon>
        <taxon>Acariformes</taxon>
        <taxon>Trombidiformes</taxon>
        <taxon>Prostigmata</taxon>
        <taxon>Eleutherengona</taxon>
        <taxon>Raphignathae</taxon>
        <taxon>Tetranychoidea</taxon>
        <taxon>Tetranychidae</taxon>
        <taxon>Tetranychus</taxon>
    </lineage>
</organism>
<name>T1K3H7_TETUR</name>
<dbReference type="Gene3D" id="1.10.357.20">
    <property type="entry name" value="SLC41 divalent cation transporters, integral membrane domain"/>
    <property type="match status" value="2"/>
</dbReference>
<comment type="similarity">
    <text evidence="2">Belongs to the SLC41A transporter family.</text>
</comment>
<evidence type="ECO:0000256" key="9">
    <source>
        <dbReference type="SAM" id="Phobius"/>
    </source>
</evidence>
<feature type="transmembrane region" description="Helical" evidence="9">
    <location>
        <begin position="148"/>
        <end position="172"/>
    </location>
</feature>
<dbReference type="SUPFAM" id="SSF161093">
    <property type="entry name" value="MgtE membrane domain-like"/>
    <property type="match status" value="2"/>
</dbReference>
<feature type="transmembrane region" description="Helical" evidence="9">
    <location>
        <begin position="285"/>
        <end position="307"/>
    </location>
</feature>
<evidence type="ECO:0000256" key="7">
    <source>
        <dbReference type="ARBA" id="ARBA00023065"/>
    </source>
</evidence>
<dbReference type="InterPro" id="IPR006667">
    <property type="entry name" value="SLC41_membr_dom"/>
</dbReference>
<dbReference type="eggNOG" id="KOG3788">
    <property type="taxonomic scope" value="Eukaryota"/>
</dbReference>
<feature type="transmembrane region" description="Helical" evidence="9">
    <location>
        <begin position="447"/>
        <end position="469"/>
    </location>
</feature>
<dbReference type="Pfam" id="PF01769">
    <property type="entry name" value="MgtE"/>
    <property type="match status" value="2"/>
</dbReference>
<evidence type="ECO:0000256" key="4">
    <source>
        <dbReference type="ARBA" id="ARBA00022692"/>
    </source>
</evidence>
<dbReference type="InterPro" id="IPR045349">
    <property type="entry name" value="SLC41A1-3"/>
</dbReference>
<evidence type="ECO:0000259" key="10">
    <source>
        <dbReference type="Pfam" id="PF01769"/>
    </source>
</evidence>
<gene>
    <name evidence="11" type="primary">107360026</name>
</gene>
<evidence type="ECO:0000256" key="3">
    <source>
        <dbReference type="ARBA" id="ARBA00022448"/>
    </source>
</evidence>
<feature type="transmembrane region" description="Helical" evidence="9">
    <location>
        <begin position="184"/>
        <end position="210"/>
    </location>
</feature>
<evidence type="ECO:0000313" key="11">
    <source>
        <dbReference type="EnsemblMetazoa" id="tetur04g08720.1"/>
    </source>
</evidence>
<evidence type="ECO:0000256" key="2">
    <source>
        <dbReference type="ARBA" id="ARBA00009749"/>
    </source>
</evidence>
<feature type="transmembrane region" description="Helical" evidence="9">
    <location>
        <begin position="222"/>
        <end position="242"/>
    </location>
</feature>
<dbReference type="GO" id="GO:0005886">
    <property type="term" value="C:plasma membrane"/>
    <property type="evidence" value="ECO:0007669"/>
    <property type="project" value="TreeGrafter"/>
</dbReference>